<comment type="caution">
    <text evidence="4">The sequence shown here is derived from an EMBL/GenBank/DDBJ whole genome shotgun (WGS) entry which is preliminary data.</text>
</comment>
<feature type="domain" description="AB hydrolase-1" evidence="3">
    <location>
        <begin position="25"/>
        <end position="112"/>
    </location>
</feature>
<dbReference type="FunFam" id="3.40.50.1820:FF:000039">
    <property type="entry name" value="Esterase ybfF"/>
    <property type="match status" value="1"/>
</dbReference>
<accession>A0A9P3FYH5</accession>
<organism evidence="4 5">
    <name type="scientific">Phanerochaete sordida</name>
    <dbReference type="NCBI Taxonomy" id="48140"/>
    <lineage>
        <taxon>Eukaryota</taxon>
        <taxon>Fungi</taxon>
        <taxon>Dikarya</taxon>
        <taxon>Basidiomycota</taxon>
        <taxon>Agaricomycotina</taxon>
        <taxon>Agaricomycetes</taxon>
        <taxon>Polyporales</taxon>
        <taxon>Phanerochaetaceae</taxon>
        <taxon>Phanerochaete</taxon>
    </lineage>
</organism>
<evidence type="ECO:0000313" key="5">
    <source>
        <dbReference type="Proteomes" id="UP000703269"/>
    </source>
</evidence>
<dbReference type="GO" id="GO:0052689">
    <property type="term" value="F:carboxylic ester hydrolase activity"/>
    <property type="evidence" value="ECO:0007669"/>
    <property type="project" value="TreeGrafter"/>
</dbReference>
<dbReference type="InterPro" id="IPR029058">
    <property type="entry name" value="AB_hydrolase_fold"/>
</dbReference>
<keyword evidence="5" id="KW-1185">Reference proteome</keyword>
<dbReference type="InterPro" id="IPR000073">
    <property type="entry name" value="AB_hydrolase_1"/>
</dbReference>
<dbReference type="Proteomes" id="UP000703269">
    <property type="component" value="Unassembled WGS sequence"/>
</dbReference>
<gene>
    <name evidence="4" type="ORF">PsYK624_016420</name>
</gene>
<protein>
    <submittedName>
        <fullName evidence="4">Alpha/beta-hydrolase</fullName>
    </submittedName>
</protein>
<name>A0A9P3FYH5_9APHY</name>
<keyword evidence="2" id="KW-0378">Hydrolase</keyword>
<dbReference type="EMBL" id="BPQB01000002">
    <property type="protein sequence ID" value="GJE85563.1"/>
    <property type="molecule type" value="Genomic_DNA"/>
</dbReference>
<comment type="similarity">
    <text evidence="1">Belongs to the AB hydrolase superfamily.</text>
</comment>
<evidence type="ECO:0000313" key="4">
    <source>
        <dbReference type="EMBL" id="GJE85563.1"/>
    </source>
</evidence>
<proteinExistence type="inferred from homology"/>
<dbReference type="PANTHER" id="PTHR46118">
    <property type="entry name" value="PROTEIN ABHD11"/>
    <property type="match status" value="1"/>
</dbReference>
<dbReference type="SUPFAM" id="SSF53474">
    <property type="entry name" value="alpha/beta-Hydrolases"/>
    <property type="match status" value="1"/>
</dbReference>
<sequence length="282" mass="32122">MSSRPEPVELEYEKFIRPDGNETEKPLVILHGLLGMKRNWLSLAKAFCKDLERPIYTLDLRNHGSSPHAEPMTYLAMAEDVMNFCAQRSLRNITLLGHSMGGKVAMSVALSPHLPEELLAQLIVADMAPSKGALSPEHEGYIEGMMKIEQSQITTRKDAQKILADYEPDPMTRAFLLTNLLPQEHDHHHHPLKFRVPLEILGRAIPTIGGFPYELGERTWEGPTLFIKGTRSKYINRHNIPIAHEFFPNMELKTLEAGHWVHAEKPNEFKQLVEDFIRSHEA</sequence>
<reference evidence="4 5" key="1">
    <citation type="submission" date="2021-08" db="EMBL/GenBank/DDBJ databases">
        <title>Draft Genome Sequence of Phanerochaete sordida strain YK-624.</title>
        <authorList>
            <person name="Mori T."/>
            <person name="Dohra H."/>
            <person name="Suzuki T."/>
            <person name="Kawagishi H."/>
            <person name="Hirai H."/>
        </authorList>
    </citation>
    <scope>NUCLEOTIDE SEQUENCE [LARGE SCALE GENOMIC DNA]</scope>
    <source>
        <strain evidence="4 5">YK-624</strain>
    </source>
</reference>
<evidence type="ECO:0000256" key="2">
    <source>
        <dbReference type="ARBA" id="ARBA00022801"/>
    </source>
</evidence>
<evidence type="ECO:0000259" key="3">
    <source>
        <dbReference type="Pfam" id="PF00561"/>
    </source>
</evidence>
<dbReference type="OrthoDB" id="8119704at2759"/>
<dbReference type="Pfam" id="PF00561">
    <property type="entry name" value="Abhydrolase_1"/>
    <property type="match status" value="1"/>
</dbReference>
<dbReference type="PANTHER" id="PTHR46118:SF4">
    <property type="entry name" value="PROTEIN ABHD11"/>
    <property type="match status" value="1"/>
</dbReference>
<dbReference type="Gene3D" id="3.40.50.1820">
    <property type="entry name" value="alpha/beta hydrolase"/>
    <property type="match status" value="1"/>
</dbReference>
<dbReference type="AlphaFoldDB" id="A0A9P3FYH5"/>
<evidence type="ECO:0000256" key="1">
    <source>
        <dbReference type="ARBA" id="ARBA00008645"/>
    </source>
</evidence>
<dbReference type="GO" id="GO:0005739">
    <property type="term" value="C:mitochondrion"/>
    <property type="evidence" value="ECO:0007669"/>
    <property type="project" value="TreeGrafter"/>
</dbReference>